<dbReference type="EMBL" id="BKCJ010116192">
    <property type="protein sequence ID" value="GEX56931.1"/>
    <property type="molecule type" value="Genomic_DNA"/>
</dbReference>
<feature type="region of interest" description="Disordered" evidence="1">
    <location>
        <begin position="488"/>
        <end position="508"/>
    </location>
</feature>
<dbReference type="AlphaFoldDB" id="A0A699HE24"/>
<dbReference type="InterPro" id="IPR040256">
    <property type="entry name" value="At4g02000-like"/>
</dbReference>
<reference evidence="2" key="1">
    <citation type="journal article" date="2019" name="Sci. Rep.">
        <title>Draft genome of Tanacetum cinerariifolium, the natural source of mosquito coil.</title>
        <authorList>
            <person name="Yamashiro T."/>
            <person name="Shiraishi A."/>
            <person name="Satake H."/>
            <person name="Nakayama K."/>
        </authorList>
    </citation>
    <scope>NUCLEOTIDE SEQUENCE</scope>
</reference>
<dbReference type="PANTHER" id="PTHR31286:SF99">
    <property type="entry name" value="DUF4283 DOMAIN-CONTAINING PROTEIN"/>
    <property type="match status" value="1"/>
</dbReference>
<proteinExistence type="predicted"/>
<comment type="caution">
    <text evidence="2">The sequence shown here is derived from an EMBL/GenBank/DDBJ whole genome shotgun (WGS) entry which is preliminary data.</text>
</comment>
<protein>
    <submittedName>
        <fullName evidence="2">Uncharacterized protein</fullName>
    </submittedName>
</protein>
<sequence length="532" mass="59403">MSHLEGKLFKSRRCLLLVRRDYIGSSVFTIYELRKGFSVRSIKYLVDTDDFMSPLPKGWSIRSIVWSIVWEKGKRILFWSSTYLERGWKGVKERDLNRNKINTALGIGVSTKSEDTMNEDTPVGVASAVKEGVTPYVVNMTVEMEKMSSLEDTTVMGSFLPLSTPVTTTAGNAPGKYSYANITGKPNGKKLNIHTLFTPRGNGIDLVVSVESIRAISEHFGLDAMLENGSWFIRNHPLILRKWHPDKNLLKEDVITILVWVKLHGVPVTTFGEDGLSAIATKLGTHLMLDSYTSDMCMQSWGRSSYARVMFELRADVEFKKTLSWLCLKLLGRAIIYVMSVLSAGEKKTLKNSQTSRGVSVGPKMGFKLQKEYKPVPKRPLLALAVPMGGTTNLVNNEATSSGSSFMNVDNNSIDTTHIIDKIGKFEELITSGQAILVDEAGNPLKKVEFPGDYDSEDEVASVDNDIARSMASERVGFGTQSFLEQWKDSYGNGNNDEDPYDDDMYEGHDLPQELQAIYANLDIRVRGREKK</sequence>
<organism evidence="2">
    <name type="scientific">Tanacetum cinerariifolium</name>
    <name type="common">Dalmatian daisy</name>
    <name type="synonym">Chrysanthemum cinerariifolium</name>
    <dbReference type="NCBI Taxonomy" id="118510"/>
    <lineage>
        <taxon>Eukaryota</taxon>
        <taxon>Viridiplantae</taxon>
        <taxon>Streptophyta</taxon>
        <taxon>Embryophyta</taxon>
        <taxon>Tracheophyta</taxon>
        <taxon>Spermatophyta</taxon>
        <taxon>Magnoliopsida</taxon>
        <taxon>eudicotyledons</taxon>
        <taxon>Gunneridae</taxon>
        <taxon>Pentapetalae</taxon>
        <taxon>asterids</taxon>
        <taxon>campanulids</taxon>
        <taxon>Asterales</taxon>
        <taxon>Asteraceae</taxon>
        <taxon>Asteroideae</taxon>
        <taxon>Anthemideae</taxon>
        <taxon>Anthemidinae</taxon>
        <taxon>Tanacetum</taxon>
    </lineage>
</organism>
<gene>
    <name evidence="2" type="ORF">Tci_328906</name>
</gene>
<name>A0A699HE24_TANCI</name>
<feature type="compositionally biased region" description="Acidic residues" evidence="1">
    <location>
        <begin position="496"/>
        <end position="505"/>
    </location>
</feature>
<accession>A0A699HE24</accession>
<evidence type="ECO:0000256" key="1">
    <source>
        <dbReference type="SAM" id="MobiDB-lite"/>
    </source>
</evidence>
<dbReference type="PANTHER" id="PTHR31286">
    <property type="entry name" value="GLYCINE-RICH CELL WALL STRUCTURAL PROTEIN 1.8-LIKE"/>
    <property type="match status" value="1"/>
</dbReference>
<evidence type="ECO:0000313" key="2">
    <source>
        <dbReference type="EMBL" id="GEX56931.1"/>
    </source>
</evidence>